<evidence type="ECO:0000313" key="6">
    <source>
        <dbReference type="Proteomes" id="UP000523545"/>
    </source>
</evidence>
<dbReference type="InterPro" id="IPR009057">
    <property type="entry name" value="Homeodomain-like_sf"/>
</dbReference>
<proteinExistence type="predicted"/>
<name>A0A7Y9WW58_9ACTN</name>
<dbReference type="GO" id="GO:0003700">
    <property type="term" value="F:DNA-binding transcription factor activity"/>
    <property type="evidence" value="ECO:0007669"/>
    <property type="project" value="InterPro"/>
</dbReference>
<dbReference type="PANTHER" id="PTHR46796:SF6">
    <property type="entry name" value="ARAC SUBFAMILY"/>
    <property type="match status" value="1"/>
</dbReference>
<feature type="domain" description="HTH araC/xylS-type" evidence="4">
    <location>
        <begin position="213"/>
        <end position="314"/>
    </location>
</feature>
<dbReference type="EMBL" id="JACCHK010000001">
    <property type="protein sequence ID" value="NYH40579.1"/>
    <property type="molecule type" value="Genomic_DNA"/>
</dbReference>
<evidence type="ECO:0000259" key="4">
    <source>
        <dbReference type="PROSITE" id="PS01124"/>
    </source>
</evidence>
<sequence length="321" mass="36215">MPYVLDTAVIPLPDRIEAIRTAMLHASAPCHVIHEDPDGDIFCRMELWDLGNSNIFISRSSGIRLLRTAKLARQDAMPVVALSVQQRAHGHLDQHKHLQVVPPGELLAVDLSAPYDYSWSGDGAAGCIQIPSDQLGLPIDVIRHAIHRLRASPLYRMVTDHITNLTRNPARITADPTAAIVTTTSIELTRALLASADRTERLARQVLAETILTRVRTYVRHHLADPDLTPGRIAAAHNISLRHLYKVCADADISLEQWIISERLQSVWHDLRRPDKRHLPVAVIARRWGFRDSTHFTRRFKARYGFSPAQWRRSCEETPPS</sequence>
<dbReference type="Pfam" id="PF14525">
    <property type="entry name" value="AraC_binding_2"/>
    <property type="match status" value="1"/>
</dbReference>
<dbReference type="InterPro" id="IPR035418">
    <property type="entry name" value="AraC-bd_2"/>
</dbReference>
<dbReference type="Proteomes" id="UP000523545">
    <property type="component" value="Unassembled WGS sequence"/>
</dbReference>
<evidence type="ECO:0000256" key="3">
    <source>
        <dbReference type="ARBA" id="ARBA00023163"/>
    </source>
</evidence>
<evidence type="ECO:0000313" key="5">
    <source>
        <dbReference type="EMBL" id="NYH40579.1"/>
    </source>
</evidence>
<dbReference type="RefSeq" id="WP_179778669.1">
    <property type="nucleotide sequence ID" value="NZ_JACCHK010000001.1"/>
</dbReference>
<keyword evidence="2 5" id="KW-0238">DNA-binding</keyword>
<keyword evidence="6" id="KW-1185">Reference proteome</keyword>
<dbReference type="PANTHER" id="PTHR46796">
    <property type="entry name" value="HTH-TYPE TRANSCRIPTIONAL ACTIVATOR RHAS-RELATED"/>
    <property type="match status" value="1"/>
</dbReference>
<dbReference type="GO" id="GO:0043565">
    <property type="term" value="F:sequence-specific DNA binding"/>
    <property type="evidence" value="ECO:0007669"/>
    <property type="project" value="InterPro"/>
</dbReference>
<dbReference type="InterPro" id="IPR018060">
    <property type="entry name" value="HTH_AraC"/>
</dbReference>
<dbReference type="AlphaFoldDB" id="A0A7Y9WW58"/>
<reference evidence="5 6" key="1">
    <citation type="submission" date="2020-07" db="EMBL/GenBank/DDBJ databases">
        <title>Sequencing the genomes of 1000 actinobacteria strains.</title>
        <authorList>
            <person name="Klenk H.-P."/>
        </authorList>
    </citation>
    <scope>NUCLEOTIDE SEQUENCE [LARGE SCALE GENOMIC DNA]</scope>
    <source>
        <strain evidence="5 6">DSM 45876</strain>
    </source>
</reference>
<protein>
    <submittedName>
        <fullName evidence="5">AraC-like DNA-binding protein</fullName>
    </submittedName>
</protein>
<evidence type="ECO:0000256" key="2">
    <source>
        <dbReference type="ARBA" id="ARBA00023125"/>
    </source>
</evidence>
<dbReference type="InterPro" id="IPR050204">
    <property type="entry name" value="AraC_XylS_family_regulators"/>
</dbReference>
<gene>
    <name evidence="5" type="ORF">HNR22_000306</name>
</gene>
<accession>A0A7Y9WW58</accession>
<dbReference type="PROSITE" id="PS01124">
    <property type="entry name" value="HTH_ARAC_FAMILY_2"/>
    <property type="match status" value="1"/>
</dbReference>
<dbReference type="SUPFAM" id="SSF46689">
    <property type="entry name" value="Homeodomain-like"/>
    <property type="match status" value="1"/>
</dbReference>
<keyword evidence="1" id="KW-0805">Transcription regulation</keyword>
<keyword evidence="3" id="KW-0804">Transcription</keyword>
<evidence type="ECO:0000256" key="1">
    <source>
        <dbReference type="ARBA" id="ARBA00023015"/>
    </source>
</evidence>
<dbReference type="InterPro" id="IPR020449">
    <property type="entry name" value="Tscrpt_reg_AraC-type_HTH"/>
</dbReference>
<comment type="caution">
    <text evidence="5">The sequence shown here is derived from an EMBL/GenBank/DDBJ whole genome shotgun (WGS) entry which is preliminary data.</text>
</comment>
<dbReference type="SMART" id="SM00342">
    <property type="entry name" value="HTH_ARAC"/>
    <property type="match status" value="1"/>
</dbReference>
<dbReference type="Pfam" id="PF12833">
    <property type="entry name" value="HTH_18"/>
    <property type="match status" value="1"/>
</dbReference>
<organism evidence="5 6">
    <name type="scientific">Micromonospora jinlongensis</name>
    <dbReference type="NCBI Taxonomy" id="1287877"/>
    <lineage>
        <taxon>Bacteria</taxon>
        <taxon>Bacillati</taxon>
        <taxon>Actinomycetota</taxon>
        <taxon>Actinomycetes</taxon>
        <taxon>Micromonosporales</taxon>
        <taxon>Micromonosporaceae</taxon>
        <taxon>Micromonospora</taxon>
    </lineage>
</organism>
<dbReference type="PRINTS" id="PR00032">
    <property type="entry name" value="HTHARAC"/>
</dbReference>
<dbReference type="Gene3D" id="1.10.10.60">
    <property type="entry name" value="Homeodomain-like"/>
    <property type="match status" value="1"/>
</dbReference>